<dbReference type="RefSeq" id="WP_114477255.1">
    <property type="nucleotide sequence ID" value="NZ_QPII01000001.1"/>
</dbReference>
<dbReference type="Proteomes" id="UP000252405">
    <property type="component" value="Unassembled WGS sequence"/>
</dbReference>
<proteinExistence type="predicted"/>
<name>A0A368U445_9GAMM</name>
<evidence type="ECO:0000313" key="3">
    <source>
        <dbReference type="Proteomes" id="UP000252405"/>
    </source>
</evidence>
<keyword evidence="3" id="KW-1185">Reference proteome</keyword>
<evidence type="ECO:0000259" key="1">
    <source>
        <dbReference type="Pfam" id="PF06568"/>
    </source>
</evidence>
<dbReference type="OrthoDB" id="7306802at2"/>
<reference evidence="2 3" key="1">
    <citation type="submission" date="2018-07" db="EMBL/GenBank/DDBJ databases">
        <title>Halomonas montanilacus sp. nov., isolated from Lake Pengyan on Tibetan Plateau.</title>
        <authorList>
            <person name="Lu H."/>
            <person name="Xing P."/>
            <person name="Wu Q."/>
        </authorList>
    </citation>
    <scope>NUCLEOTIDE SEQUENCE [LARGE SCALE GENOMIC DNA]</scope>
    <source>
        <strain evidence="2 3">PYC7W</strain>
    </source>
</reference>
<comment type="caution">
    <text evidence="2">The sequence shown here is derived from an EMBL/GenBank/DDBJ whole genome shotgun (WGS) entry which is preliminary data.</text>
</comment>
<dbReference type="EMBL" id="QPII01000001">
    <property type="protein sequence ID" value="RCV91805.1"/>
    <property type="molecule type" value="Genomic_DNA"/>
</dbReference>
<organism evidence="2 3">
    <name type="scientific">Billgrantia montanilacus</name>
    <dbReference type="NCBI Taxonomy" id="2282305"/>
    <lineage>
        <taxon>Bacteria</taxon>
        <taxon>Pseudomonadati</taxon>
        <taxon>Pseudomonadota</taxon>
        <taxon>Gammaproteobacteria</taxon>
        <taxon>Oceanospirillales</taxon>
        <taxon>Halomonadaceae</taxon>
        <taxon>Billgrantia</taxon>
    </lineage>
</organism>
<evidence type="ECO:0000313" key="2">
    <source>
        <dbReference type="EMBL" id="RCV91805.1"/>
    </source>
</evidence>
<dbReference type="InterPro" id="IPR009506">
    <property type="entry name" value="YjiS-like"/>
</dbReference>
<dbReference type="Pfam" id="PF06568">
    <property type="entry name" value="YjiS-like"/>
    <property type="match status" value="1"/>
</dbReference>
<sequence length="92" mass="11124">MSTQSICASPAPSNNCTNRPVEQAIATTHQRLRFIVRLWHWARRIDRLAQLRRERNQLHELSDELLRDIGLTRHEANRESRRHFWDDIGWRR</sequence>
<protein>
    <submittedName>
        <fullName evidence="2">DUF1127 domain-containing protein</fullName>
    </submittedName>
</protein>
<dbReference type="AlphaFoldDB" id="A0A368U445"/>
<accession>A0A368U445</accession>
<feature type="domain" description="YjiS-like" evidence="1">
    <location>
        <begin position="42"/>
        <end position="76"/>
    </location>
</feature>
<gene>
    <name evidence="2" type="ORF">DU505_01690</name>
</gene>